<keyword evidence="5" id="KW-0812">Transmembrane</keyword>
<gene>
    <name evidence="7" type="ORF">KGQ19_42295</name>
</gene>
<organism evidence="7 8">
    <name type="scientific">Catenulispora pinistramenti</name>
    <dbReference type="NCBI Taxonomy" id="2705254"/>
    <lineage>
        <taxon>Bacteria</taxon>
        <taxon>Bacillati</taxon>
        <taxon>Actinomycetota</taxon>
        <taxon>Actinomycetes</taxon>
        <taxon>Catenulisporales</taxon>
        <taxon>Catenulisporaceae</taxon>
        <taxon>Catenulispora</taxon>
    </lineage>
</organism>
<feature type="binding site" evidence="3">
    <location>
        <begin position="669"/>
        <end position="676"/>
    </location>
    <ligand>
        <name>ATP</name>
        <dbReference type="ChEBI" id="CHEBI:30616"/>
    </ligand>
</feature>
<evidence type="ECO:0000256" key="4">
    <source>
        <dbReference type="SAM" id="MobiDB-lite"/>
    </source>
</evidence>
<evidence type="ECO:0000313" key="8">
    <source>
        <dbReference type="Proteomes" id="UP000730482"/>
    </source>
</evidence>
<dbReference type="GO" id="GO:0051301">
    <property type="term" value="P:cell division"/>
    <property type="evidence" value="ECO:0007669"/>
    <property type="project" value="UniProtKB-KW"/>
</dbReference>
<sequence>MRVSFTVRDSEPRHLVVEADPRTPAAEIAGVVAETTGDFGHAYYLGPDAVTGTRPIGEIGLREGAFLDRRPHARAAEPPVLIELHVVSGPGAGVIVPLAMGSYSIGSAPECTVLIGDAPEVAATLTVGPEGDVSVLVHEPEEVRLVQVVPPSPLPQEGGQAAESDEQAWLAAAPPGGAAAEPWPASADLEVRDVLVHWTAPVPRDAAVRSADDGTGLDFNRPPRIVEPLPRTRFRIPAPPPVVPRRPFPLAMMFAPALLGVAMVFLLHSMFFLIFAVFSPVFAISNWVSDRRHNRKDHKRRVAERAATKARLAVEIADAVAAERLVRAAIAPDPALLAATVTGPGRRLWERRRRDPDHLVLRLGTVDQPSVVEVEDEERVDPLRPGTRADVPWTVPAIPTGVALTDCGVVGFAGPAERIRPLVAWLVAQAAVLHSPRDVRLVVLTDADGAQTWDWVRWLPHARSPFGDPPVLIGNDPETVAHRVAELVSIVKQRTKARGSAMGSVMFADPDIVVVVDGARRLRDVAGLVQVLAEGPAVRVYALCVDSEVRLLPEEAATIVVDGPAGLALRQNDQPELSPIRPDLPPPEWFDRVARALAPVRDTTPEDGGSLPLTVRLLDLLDLPEPDGEQVAARWLLRPASTAAVIGTGFDGPTAIDLVRDGPHTLIAGTTGSGKSEFLQTLVASLALANRPDELTFLLIDYKGGSAFRDCVDLPHTLGMVTDLDGHLVDRALESLAAELRRRERLLAEHGHKDYPAYQAARRREPDLPPLPRLVLVIDEFATLVREVPAFIPGMVSLAQRGRSLGIHLVLATQRPAGVVTPDIRANTNLRIALRVTDPVESADIIDTADAAMIPATVPGRALVRLAHRSVAPFQTGYVGGEHTDADAEVPISPPWAVAVPWSRLGRVLEPPEQAGQAVGPEVPTDLSVLVAALADAAGQLEIPRQPSPWLPALPSRLTLAELPSVSGQDHELAPVAYGLQDIPSLQTQRAITIDPDTFGHLYVVGATRSGRSQTLRTIAAALAGRHSAGNVHFYGIDAGGGALSVLAHLPHTGAVAHRADIERVDRLLTRLGQELSRRQDLLAEHHSANLTELRAAMPPGPRPAHAFVLVDGWEALYAAVGEYDNGRLIDECIRLLREGAAAGIHVILSGDRALLSGRIGSLNDNRLLLRLTDRSDYIAVGLPMDRLPTVVEPGRAWISGSSTEVQVAVVAADPSGAAQAAAIRALGEKTTQRDEAVGKDSRPLPIGLLPAELSFNDAFDRVAERRPMLGVLGVGGDVAEPVLVDFAGKASVFTVCGPPGTGRSTVLVTLAVSLLAGGTNVVAVTPRASPLRRLDAHPQVRVLTEANPSGAELEAAVKELGSPCVVLVDDADLLAQMPAADLALRAIVATGRDRGVGLAMAGSSETFVQAMVGWVGEARRMRQGVLLNPQTPAEGDLVGARIPPNQLRRPPRAGRGYVADPVSGGIQQIALPLTVLKTA</sequence>
<keyword evidence="5" id="KW-0472">Membrane</keyword>
<evidence type="ECO:0000313" key="7">
    <source>
        <dbReference type="EMBL" id="MBS2553505.1"/>
    </source>
</evidence>
<dbReference type="Proteomes" id="UP000730482">
    <property type="component" value="Unassembled WGS sequence"/>
</dbReference>
<keyword evidence="2 3" id="KW-0067">ATP-binding</keyword>
<dbReference type="InterPro" id="IPR027417">
    <property type="entry name" value="P-loop_NTPase"/>
</dbReference>
<feature type="domain" description="FtsK" evidence="6">
    <location>
        <begin position="989"/>
        <end position="1179"/>
    </location>
</feature>
<keyword evidence="8" id="KW-1185">Reference proteome</keyword>
<evidence type="ECO:0000256" key="3">
    <source>
        <dbReference type="PROSITE-ProRule" id="PRU00289"/>
    </source>
</evidence>
<evidence type="ECO:0000256" key="5">
    <source>
        <dbReference type="SAM" id="Phobius"/>
    </source>
</evidence>
<dbReference type="RefSeq" id="WP_212020136.1">
    <property type="nucleotide sequence ID" value="NZ_JAAFYZ010000260.1"/>
</dbReference>
<dbReference type="Pfam" id="PF01580">
    <property type="entry name" value="FtsK_SpoIIIE"/>
    <property type="match status" value="2"/>
</dbReference>
<keyword evidence="1 3" id="KW-0547">Nucleotide-binding</keyword>
<keyword evidence="7" id="KW-0131">Cell cycle</keyword>
<feature type="transmembrane region" description="Helical" evidence="5">
    <location>
        <begin position="254"/>
        <end position="278"/>
    </location>
</feature>
<feature type="domain" description="FtsK" evidence="6">
    <location>
        <begin position="651"/>
        <end position="843"/>
    </location>
</feature>
<comment type="caution">
    <text evidence="7">The sequence shown here is derived from an EMBL/GenBank/DDBJ whole genome shotgun (WGS) entry which is preliminary data.</text>
</comment>
<protein>
    <submittedName>
        <fullName evidence="7">Cell division protein FtsK</fullName>
    </submittedName>
</protein>
<evidence type="ECO:0000256" key="2">
    <source>
        <dbReference type="ARBA" id="ARBA00022840"/>
    </source>
</evidence>
<evidence type="ECO:0000259" key="6">
    <source>
        <dbReference type="PROSITE" id="PS50901"/>
    </source>
</evidence>
<dbReference type="PANTHER" id="PTHR22683:SF1">
    <property type="entry name" value="TYPE VII SECRETION SYSTEM PROTEIN ESSC"/>
    <property type="match status" value="1"/>
</dbReference>
<dbReference type="PANTHER" id="PTHR22683">
    <property type="entry name" value="SPORULATION PROTEIN RELATED"/>
    <property type="match status" value="1"/>
</dbReference>
<name>A0ABS5L584_9ACTN</name>
<feature type="region of interest" description="Disordered" evidence="4">
    <location>
        <begin position="1433"/>
        <end position="1455"/>
    </location>
</feature>
<keyword evidence="7" id="KW-0132">Cell division</keyword>
<evidence type="ECO:0000256" key="1">
    <source>
        <dbReference type="ARBA" id="ARBA00022741"/>
    </source>
</evidence>
<dbReference type="PROSITE" id="PS50901">
    <property type="entry name" value="FTSK"/>
    <property type="match status" value="2"/>
</dbReference>
<dbReference type="SUPFAM" id="SSF52540">
    <property type="entry name" value="P-loop containing nucleoside triphosphate hydrolases"/>
    <property type="match status" value="3"/>
</dbReference>
<dbReference type="InterPro" id="IPR003593">
    <property type="entry name" value="AAA+_ATPase"/>
</dbReference>
<feature type="binding site" evidence="3">
    <location>
        <begin position="1006"/>
        <end position="1013"/>
    </location>
    <ligand>
        <name>ATP</name>
        <dbReference type="ChEBI" id="CHEBI:30616"/>
    </ligand>
</feature>
<dbReference type="SMART" id="SM00382">
    <property type="entry name" value="AAA"/>
    <property type="match status" value="3"/>
</dbReference>
<dbReference type="InterPro" id="IPR002543">
    <property type="entry name" value="FtsK_dom"/>
</dbReference>
<accession>A0ABS5L584</accession>
<dbReference type="InterPro" id="IPR050206">
    <property type="entry name" value="FtsK/SpoIIIE/SftA"/>
</dbReference>
<reference evidence="7 8" key="1">
    <citation type="submission" date="2020-02" db="EMBL/GenBank/DDBJ databases">
        <title>Acidophilic actinobacteria isolated from forest soil.</title>
        <authorList>
            <person name="Golinska P."/>
        </authorList>
    </citation>
    <scope>NUCLEOTIDE SEQUENCE [LARGE SCALE GENOMIC DNA]</scope>
    <source>
        <strain evidence="7 8">NL8</strain>
    </source>
</reference>
<proteinExistence type="predicted"/>
<dbReference type="Gene3D" id="3.40.50.300">
    <property type="entry name" value="P-loop containing nucleotide triphosphate hydrolases"/>
    <property type="match status" value="4"/>
</dbReference>
<dbReference type="EMBL" id="JAAFYZ010000260">
    <property type="protein sequence ID" value="MBS2553505.1"/>
    <property type="molecule type" value="Genomic_DNA"/>
</dbReference>
<keyword evidence="5" id="KW-1133">Transmembrane helix</keyword>
<dbReference type="CDD" id="cd01127">
    <property type="entry name" value="TrwB_TraG_TraD_VirD4"/>
    <property type="match status" value="1"/>
</dbReference>